<protein>
    <submittedName>
        <fullName evidence="1">Uncharacterized protein</fullName>
    </submittedName>
</protein>
<accession>A0A1I8N812</accession>
<proteinExistence type="predicted"/>
<dbReference type="AlphaFoldDB" id="A0A1I8N812"/>
<sequence>MTSYKRTSAGTFKSSEQQITEWLEEIDEEGEDFSGDDDVNDPDFVAEEIIFEDDEISLEARFQEEGNSFAEVQTESISEHLYRCKNGFVWSDQEVFATDGTGREIFRCVMSKYRFSCLVNCLLISTVVKILME</sequence>
<reference evidence="1" key="1">
    <citation type="submission" date="2020-05" db="UniProtKB">
        <authorList>
            <consortium name="EnsemblMetazoa"/>
        </authorList>
    </citation>
    <scope>IDENTIFICATION</scope>
    <source>
        <strain evidence="1">Aabys</strain>
    </source>
</reference>
<dbReference type="EnsemblMetazoa" id="MDOA012534-RB">
    <property type="protein sequence ID" value="MDOA012534-PB"/>
    <property type="gene ID" value="MDOA012534"/>
</dbReference>
<dbReference type="VEuPathDB" id="VectorBase:MDOA012534"/>
<organism evidence="1">
    <name type="scientific">Musca domestica</name>
    <name type="common">House fly</name>
    <dbReference type="NCBI Taxonomy" id="7370"/>
    <lineage>
        <taxon>Eukaryota</taxon>
        <taxon>Metazoa</taxon>
        <taxon>Ecdysozoa</taxon>
        <taxon>Arthropoda</taxon>
        <taxon>Hexapoda</taxon>
        <taxon>Insecta</taxon>
        <taxon>Pterygota</taxon>
        <taxon>Neoptera</taxon>
        <taxon>Endopterygota</taxon>
        <taxon>Diptera</taxon>
        <taxon>Brachycera</taxon>
        <taxon>Muscomorpha</taxon>
        <taxon>Muscoidea</taxon>
        <taxon>Muscidae</taxon>
        <taxon>Musca</taxon>
    </lineage>
</organism>
<name>A0A1I8N812_MUSDO</name>
<evidence type="ECO:0000313" key="1">
    <source>
        <dbReference type="EnsemblMetazoa" id="MDOA012534-PB"/>
    </source>
</evidence>